<dbReference type="GO" id="GO:0003677">
    <property type="term" value="F:DNA binding"/>
    <property type="evidence" value="ECO:0007669"/>
    <property type="project" value="UniProtKB-KW"/>
</dbReference>
<gene>
    <name evidence="5" type="ORF">HMPREF1091_00941</name>
</gene>
<dbReference type="InterPro" id="IPR052021">
    <property type="entry name" value="Type-I_RS_S_subunit"/>
</dbReference>
<dbReference type="Proteomes" id="UP000012651">
    <property type="component" value="Unassembled WGS sequence"/>
</dbReference>
<evidence type="ECO:0000259" key="4">
    <source>
        <dbReference type="Pfam" id="PF01420"/>
    </source>
</evidence>
<dbReference type="SUPFAM" id="SSF116734">
    <property type="entry name" value="DNA methylase specificity domain"/>
    <property type="match status" value="2"/>
</dbReference>
<dbReference type="HOGENOM" id="CLU_021095_10_5_11"/>
<feature type="domain" description="Type I restriction modification DNA specificity" evidence="4">
    <location>
        <begin position="5"/>
        <end position="177"/>
    </location>
</feature>
<dbReference type="InterPro" id="IPR000055">
    <property type="entry name" value="Restrct_endonuc_typeI_TRD"/>
</dbReference>
<feature type="domain" description="Type I restriction modification DNA specificity" evidence="4">
    <location>
        <begin position="245"/>
        <end position="394"/>
    </location>
</feature>
<dbReference type="Gene3D" id="3.90.220.20">
    <property type="entry name" value="DNA methylase specificity domains"/>
    <property type="match status" value="2"/>
</dbReference>
<dbReference type="GO" id="GO:0009307">
    <property type="term" value="P:DNA restriction-modification system"/>
    <property type="evidence" value="ECO:0007669"/>
    <property type="project" value="UniProtKB-KW"/>
</dbReference>
<keyword evidence="2" id="KW-0680">Restriction system</keyword>
<dbReference type="PANTHER" id="PTHR30408:SF12">
    <property type="entry name" value="TYPE I RESTRICTION ENZYME MJAVIII SPECIFICITY SUBUNIT"/>
    <property type="match status" value="1"/>
</dbReference>
<evidence type="ECO:0000313" key="6">
    <source>
        <dbReference type="Proteomes" id="UP000012651"/>
    </source>
</evidence>
<keyword evidence="6" id="KW-1185">Reference proteome</keyword>
<evidence type="ECO:0000313" key="5">
    <source>
        <dbReference type="EMBL" id="EMZ41967.1"/>
    </source>
</evidence>
<name>N2BJR7_9ACTN</name>
<comment type="similarity">
    <text evidence="1">Belongs to the type-I restriction system S methylase family.</text>
</comment>
<dbReference type="PANTHER" id="PTHR30408">
    <property type="entry name" value="TYPE-1 RESTRICTION ENZYME ECOKI SPECIFICITY PROTEIN"/>
    <property type="match status" value="1"/>
</dbReference>
<dbReference type="OrthoDB" id="3197085at2"/>
<organism evidence="5 6">
    <name type="scientific">Atopobium minutum 10063974</name>
    <dbReference type="NCBI Taxonomy" id="997872"/>
    <lineage>
        <taxon>Bacteria</taxon>
        <taxon>Bacillati</taxon>
        <taxon>Actinomycetota</taxon>
        <taxon>Coriobacteriia</taxon>
        <taxon>Coriobacteriales</taxon>
        <taxon>Atopobiaceae</taxon>
        <taxon>Atopobium</taxon>
    </lineage>
</organism>
<dbReference type="PATRIC" id="fig|997872.3.peg.942"/>
<evidence type="ECO:0000256" key="2">
    <source>
        <dbReference type="ARBA" id="ARBA00022747"/>
    </source>
</evidence>
<accession>N2BJR7</accession>
<proteinExistence type="inferred from homology"/>
<dbReference type="InterPro" id="IPR044946">
    <property type="entry name" value="Restrct_endonuc_typeI_TRD_sf"/>
</dbReference>
<keyword evidence="3" id="KW-0238">DNA-binding</keyword>
<dbReference type="Gene3D" id="1.10.287.1120">
    <property type="entry name" value="Bipartite methylase S protein"/>
    <property type="match status" value="1"/>
</dbReference>
<evidence type="ECO:0000256" key="3">
    <source>
        <dbReference type="ARBA" id="ARBA00023125"/>
    </source>
</evidence>
<sequence length="415" mass="46617">MVNYPEDWKTYNFDDYFAILNNNTYPRAMESATGQISNIHYGDVLIKYGENLNNVNDVPKLSSALDTSAFELLRNGDVVFADTAEDDTVGKCIQIGDFKGKLISGLHTIPCRPKIETASGFLGYYLNSRLFHDQLLPYITGIKVSSISKTDIKNTEITIPPLPEQREIAKVLSSFNEHLANLDELITKKKAIRDGALEELVSGKKRLQGFDGEWGHLSFEKTVTPKARIGWQNLRTDEYLSVGYSYIFGGTDFSNGTIDLSACNFVTKERYAMDQFIQVSKGDVLVTKDGTIGKVAVVPKIDKPATLNSGVYVFRPNGQLTKQFLYWILRSSIFDRFIEDLSAGSTIKHLYQKDLKNFYFDAPKHVEEQQAIADALSSMDAEILALEEEREKIEKIKLGAMDDLLTGRVRLNAEV</sequence>
<dbReference type="AlphaFoldDB" id="N2BJR7"/>
<dbReference type="Pfam" id="PF01420">
    <property type="entry name" value="Methylase_S"/>
    <property type="match status" value="2"/>
</dbReference>
<evidence type="ECO:0000256" key="1">
    <source>
        <dbReference type="ARBA" id="ARBA00010923"/>
    </source>
</evidence>
<dbReference type="EMBL" id="AGXC01000002">
    <property type="protein sequence ID" value="EMZ41967.1"/>
    <property type="molecule type" value="Genomic_DNA"/>
</dbReference>
<reference evidence="5 6" key="1">
    <citation type="submission" date="2013-03" db="EMBL/GenBank/DDBJ databases">
        <title>The Genome Sequence of Atopobium minutum 10063974.</title>
        <authorList>
            <consortium name="The Broad Institute Genome Sequencing Platform"/>
            <person name="Earl A."/>
            <person name="Ward D."/>
            <person name="Feldgarden M."/>
            <person name="Gevers D."/>
            <person name="Lambert T."/>
            <person name="Marvaud J.-C."/>
            <person name="Courvalin P."/>
            <person name="Walker B."/>
            <person name="Young S.K."/>
            <person name="Zeng Q."/>
            <person name="Gargeya S."/>
            <person name="Fitzgerald M."/>
            <person name="Haas B."/>
            <person name="Abouelleil A."/>
            <person name="Alvarado L."/>
            <person name="Arachchi H.M."/>
            <person name="Berlin A.M."/>
            <person name="Chapman S.B."/>
            <person name="Dewar J."/>
            <person name="Goldberg J."/>
            <person name="Griggs A."/>
            <person name="Gujja S."/>
            <person name="Hansen M."/>
            <person name="Howarth C."/>
            <person name="Imamovic A."/>
            <person name="Larimer J."/>
            <person name="McCowan C."/>
            <person name="Murphy C."/>
            <person name="Neiman D."/>
            <person name="Pearson M."/>
            <person name="Priest M."/>
            <person name="Roberts A."/>
            <person name="Saif S."/>
            <person name="Shea T."/>
            <person name="Sisk P."/>
            <person name="Sykes S."/>
            <person name="Wortman J."/>
            <person name="Nusbaum C."/>
            <person name="Birren B."/>
        </authorList>
    </citation>
    <scope>NUCLEOTIDE SEQUENCE [LARGE SCALE GENOMIC DNA]</scope>
    <source>
        <strain evidence="5 6">10063974</strain>
    </source>
</reference>
<dbReference type="RefSeq" id="WP_002563716.1">
    <property type="nucleotide sequence ID" value="NZ_KB822533.1"/>
</dbReference>
<protein>
    <recommendedName>
        <fullName evidence="4">Type I restriction modification DNA specificity domain-containing protein</fullName>
    </recommendedName>
</protein>
<comment type="caution">
    <text evidence="5">The sequence shown here is derived from an EMBL/GenBank/DDBJ whole genome shotgun (WGS) entry which is preliminary data.</text>
</comment>